<sequence length="505" mass="53609">MRAGELIGAAIAAVCAFTSAPGVSATDPAIEWQEPCAFEAAKDVAPDRVKCGVLTVPLDWSGSGTAAARLPVAVIRTLSDTPQPDPVVFLSGGPGGAPTTSAHSFSLFAAHAFGKDRDIILFTQRGAQSTEPELRCDPLRDIRLSIVADDMTMAERDAKISSAARACLASLAAKGIPLHAFSAKQNAHDMRALRQALGVRQWNLLGVSYGTYMALEAVRLDPEGVRTLILDSVVSPESDLFMSEASGNFERGISRIVEACAASESCSGHFPNLSASLDAIVAALAKAPPTVMLTGKDGKADVRVVVNDHDFLSLIHWMLYSPQALPLVPMLIDATASGDLGPLTTLMNSVYPAPAAVGDSAAGAFFAIVCADQYRPSRGRDLGKGRFGHFAIISFMQDVCADPVRGYGRMQSSEPVRVQTPTLILSGRFDPMTPDVYAEEIAGTLPNSQLVRFGNWGHSVLSGYRECQTDLAAAFLSKPESHLLSSSCDAEKLSPEFRVQLSDRT</sequence>
<keyword evidence="5" id="KW-0378">Hydrolase</keyword>
<evidence type="ECO:0000259" key="3">
    <source>
        <dbReference type="Pfam" id="PF00561"/>
    </source>
</evidence>
<keyword evidence="6" id="KW-1185">Reference proteome</keyword>
<dbReference type="PANTHER" id="PTHR43722">
    <property type="entry name" value="PROLINE IMINOPEPTIDASE"/>
    <property type="match status" value="1"/>
</dbReference>
<evidence type="ECO:0000259" key="4">
    <source>
        <dbReference type="Pfam" id="PF08386"/>
    </source>
</evidence>
<gene>
    <name evidence="5" type="ORF">PH603_07380</name>
</gene>
<dbReference type="InterPro" id="IPR000073">
    <property type="entry name" value="AB_hydrolase_1"/>
</dbReference>
<feature type="signal peptide" evidence="2">
    <location>
        <begin position="1"/>
        <end position="25"/>
    </location>
</feature>
<feature type="domain" description="Peptidase S33 tripeptidyl aminopeptidase-like C-terminal" evidence="4">
    <location>
        <begin position="400"/>
        <end position="481"/>
    </location>
</feature>
<evidence type="ECO:0000313" key="6">
    <source>
        <dbReference type="Proteomes" id="UP001217500"/>
    </source>
</evidence>
<keyword evidence="2" id="KW-0732">Signal</keyword>
<dbReference type="Gene3D" id="3.40.50.1820">
    <property type="entry name" value="alpha/beta hydrolase"/>
    <property type="match status" value="1"/>
</dbReference>
<dbReference type="Pfam" id="PF00561">
    <property type="entry name" value="Abhydrolase_1"/>
    <property type="match status" value="1"/>
</dbReference>
<dbReference type="SUPFAM" id="SSF53474">
    <property type="entry name" value="alpha/beta-Hydrolases"/>
    <property type="match status" value="1"/>
</dbReference>
<dbReference type="KEGG" id="gso:PH603_07380"/>
<dbReference type="Pfam" id="PF08386">
    <property type="entry name" value="Abhydrolase_4"/>
    <property type="match status" value="1"/>
</dbReference>
<protein>
    <recommendedName>
        <fullName evidence="1">Proline iminopeptidase</fullName>
    </recommendedName>
</protein>
<proteinExistence type="predicted"/>
<reference evidence="5" key="1">
    <citation type="submission" date="2023-01" db="EMBL/GenBank/DDBJ databases">
        <title>The genome sequence of Kordiimonadaceae bacterium 6D33.</title>
        <authorList>
            <person name="Liu Y."/>
        </authorList>
    </citation>
    <scope>NUCLEOTIDE SEQUENCE</scope>
    <source>
        <strain evidence="5">6D33</strain>
    </source>
</reference>
<dbReference type="EMBL" id="CP116805">
    <property type="protein sequence ID" value="WCL55582.1"/>
    <property type="molecule type" value="Genomic_DNA"/>
</dbReference>
<evidence type="ECO:0000256" key="1">
    <source>
        <dbReference type="ARBA" id="ARBA00021843"/>
    </source>
</evidence>
<dbReference type="InterPro" id="IPR029058">
    <property type="entry name" value="AB_hydrolase_fold"/>
</dbReference>
<dbReference type="PANTHER" id="PTHR43722:SF1">
    <property type="entry name" value="PROLINE IMINOPEPTIDASE"/>
    <property type="match status" value="1"/>
</dbReference>
<name>A0AAE9XSJ9_9PROT</name>
<feature type="chain" id="PRO_5042076898" description="Proline iminopeptidase" evidence="2">
    <location>
        <begin position="26"/>
        <end position="505"/>
    </location>
</feature>
<accession>A0AAE9XSJ9</accession>
<dbReference type="GO" id="GO:0005737">
    <property type="term" value="C:cytoplasm"/>
    <property type="evidence" value="ECO:0007669"/>
    <property type="project" value="InterPro"/>
</dbReference>
<dbReference type="InterPro" id="IPR005944">
    <property type="entry name" value="Pro_iminopeptidase"/>
</dbReference>
<dbReference type="GO" id="GO:0004177">
    <property type="term" value="F:aminopeptidase activity"/>
    <property type="evidence" value="ECO:0007669"/>
    <property type="project" value="UniProtKB-EC"/>
</dbReference>
<dbReference type="RefSeq" id="WP_289505415.1">
    <property type="nucleotide sequence ID" value="NZ_CP116805.1"/>
</dbReference>
<feature type="domain" description="AB hydrolase-1" evidence="3">
    <location>
        <begin position="86"/>
        <end position="263"/>
    </location>
</feature>
<organism evidence="5 6">
    <name type="scientific">Gimibacter soli</name>
    <dbReference type="NCBI Taxonomy" id="3024400"/>
    <lineage>
        <taxon>Bacteria</taxon>
        <taxon>Pseudomonadati</taxon>
        <taxon>Pseudomonadota</taxon>
        <taxon>Alphaproteobacteria</taxon>
        <taxon>Kordiimonadales</taxon>
        <taxon>Temperatibacteraceae</taxon>
        <taxon>Gimibacter</taxon>
    </lineage>
</organism>
<evidence type="ECO:0000313" key="5">
    <source>
        <dbReference type="EMBL" id="WCL55582.1"/>
    </source>
</evidence>
<dbReference type="GO" id="GO:0006508">
    <property type="term" value="P:proteolysis"/>
    <property type="evidence" value="ECO:0007669"/>
    <property type="project" value="InterPro"/>
</dbReference>
<dbReference type="AlphaFoldDB" id="A0AAE9XSJ9"/>
<evidence type="ECO:0000256" key="2">
    <source>
        <dbReference type="SAM" id="SignalP"/>
    </source>
</evidence>
<dbReference type="Proteomes" id="UP001217500">
    <property type="component" value="Chromosome"/>
</dbReference>
<dbReference type="InterPro" id="IPR013595">
    <property type="entry name" value="Pept_S33_TAP-like_C"/>
</dbReference>